<feature type="compositionally biased region" description="Pro residues" evidence="1">
    <location>
        <begin position="155"/>
        <end position="166"/>
    </location>
</feature>
<dbReference type="Gene3D" id="3.40.50.410">
    <property type="entry name" value="von Willebrand factor, type A domain"/>
    <property type="match status" value="1"/>
</dbReference>
<gene>
    <name evidence="3" type="ORF">TWF481_001143</name>
</gene>
<feature type="region of interest" description="Disordered" evidence="1">
    <location>
        <begin position="89"/>
        <end position="228"/>
    </location>
</feature>
<accession>A0AAV9WPN6</accession>
<name>A0AAV9WPN6_9PEZI</name>
<dbReference type="Proteomes" id="UP001370758">
    <property type="component" value="Unassembled WGS sequence"/>
</dbReference>
<dbReference type="PANTHER" id="PTHR34706">
    <property type="entry name" value="SLR1338 PROTEIN"/>
    <property type="match status" value="1"/>
</dbReference>
<evidence type="ECO:0000256" key="1">
    <source>
        <dbReference type="SAM" id="MobiDB-lite"/>
    </source>
</evidence>
<evidence type="ECO:0000313" key="3">
    <source>
        <dbReference type="EMBL" id="KAK6512253.1"/>
    </source>
</evidence>
<dbReference type="InterPro" id="IPR002035">
    <property type="entry name" value="VWF_A"/>
</dbReference>
<organism evidence="3 4">
    <name type="scientific">Arthrobotrys musiformis</name>
    <dbReference type="NCBI Taxonomy" id="47236"/>
    <lineage>
        <taxon>Eukaryota</taxon>
        <taxon>Fungi</taxon>
        <taxon>Dikarya</taxon>
        <taxon>Ascomycota</taxon>
        <taxon>Pezizomycotina</taxon>
        <taxon>Orbiliomycetes</taxon>
        <taxon>Orbiliales</taxon>
        <taxon>Orbiliaceae</taxon>
        <taxon>Arthrobotrys</taxon>
    </lineage>
</organism>
<feature type="compositionally biased region" description="Polar residues" evidence="1">
    <location>
        <begin position="141"/>
        <end position="154"/>
    </location>
</feature>
<reference evidence="3 4" key="1">
    <citation type="submission" date="2023-08" db="EMBL/GenBank/DDBJ databases">
        <authorList>
            <person name="Palmer J.M."/>
        </authorList>
    </citation>
    <scope>NUCLEOTIDE SEQUENCE [LARGE SCALE GENOMIC DNA]</scope>
    <source>
        <strain evidence="3 4">TWF481</strain>
    </source>
</reference>
<evidence type="ECO:0000259" key="2">
    <source>
        <dbReference type="PROSITE" id="PS50234"/>
    </source>
</evidence>
<feature type="compositionally biased region" description="Polar residues" evidence="1">
    <location>
        <begin position="116"/>
        <end position="129"/>
    </location>
</feature>
<feature type="compositionally biased region" description="Basic and acidic residues" evidence="1">
    <location>
        <begin position="89"/>
        <end position="101"/>
    </location>
</feature>
<proteinExistence type="predicted"/>
<dbReference type="InterPro" id="IPR036465">
    <property type="entry name" value="vWFA_dom_sf"/>
</dbReference>
<dbReference type="AlphaFoldDB" id="A0AAV9WPN6"/>
<dbReference type="PROSITE" id="PS50234">
    <property type="entry name" value="VWFA"/>
    <property type="match status" value="1"/>
</dbReference>
<comment type="caution">
    <text evidence="3">The sequence shown here is derived from an EMBL/GenBank/DDBJ whole genome shotgun (WGS) entry which is preliminary data.</text>
</comment>
<protein>
    <recommendedName>
        <fullName evidence="2">VWFA domain-containing protein</fullName>
    </recommendedName>
</protein>
<sequence length="520" mass="57219">MTHRTLPRRVKSREDIQLDFQNSLKVSNLEKFIADHTKQFHDSIKKLRDSYKEYSEEEYQAAVQELADKLLKDLGEVAPQTLKNTVETVEKEEKKQFKERQSQSNAGPVTPGDPSAASNTSQPGPSTAPVSGDQGPAPPHSTGQQGSSAPENQNVPPPSGNTPAPIPGSTGSPNPNTQSGPNNLGRSQTNSTQQSFDFSHAGSEVTDGTSIYGDEGAQGPNGPFFPPQAQLTAELQQSVGTFVSQNFKGLIQPDDPEFLEMMKRSAQTIPNIRREYDLTPEEARELPKLALYDFVILCDDSWSMMPDENEEGEDRVTPLKATLGRLSTIATQIEPSGISIRFLNYTDDSTGWDNLKDNESIENKWNSMKGTWGGITQLGAKLNQKIIQPMVFEKMQMGKFKKPLIVVIITDGSPTGESQHAFKDAVIGCKQSKEVASYGEAVVVFIISRVGSDKYAERFLNGLQSDKELKEWVYCKKGQLPDEKSAIMKRAAAAAKAQRNKSYTKNLLQVFIAALKQQTS</sequence>
<keyword evidence="4" id="KW-1185">Reference proteome</keyword>
<evidence type="ECO:0000313" key="4">
    <source>
        <dbReference type="Proteomes" id="UP001370758"/>
    </source>
</evidence>
<feature type="domain" description="VWFA" evidence="2">
    <location>
        <begin position="293"/>
        <end position="448"/>
    </location>
</feature>
<dbReference type="PANTHER" id="PTHR34706:SF2">
    <property type="entry name" value="RFEF"/>
    <property type="match status" value="1"/>
</dbReference>
<dbReference type="SUPFAM" id="SSF53300">
    <property type="entry name" value="vWA-like"/>
    <property type="match status" value="1"/>
</dbReference>
<dbReference type="EMBL" id="JAVHJL010000001">
    <property type="protein sequence ID" value="KAK6512253.1"/>
    <property type="molecule type" value="Genomic_DNA"/>
</dbReference>
<feature type="compositionally biased region" description="Polar residues" evidence="1">
    <location>
        <begin position="169"/>
        <end position="197"/>
    </location>
</feature>